<feature type="domain" description="DinB-like" evidence="1">
    <location>
        <begin position="12"/>
        <end position="140"/>
    </location>
</feature>
<comment type="caution">
    <text evidence="2">The sequence shown here is derived from an EMBL/GenBank/DDBJ whole genome shotgun (WGS) entry which is preliminary data.</text>
</comment>
<dbReference type="Gene3D" id="1.20.120.450">
    <property type="entry name" value="dinb family like domain"/>
    <property type="match status" value="1"/>
</dbReference>
<dbReference type="InterPro" id="IPR024775">
    <property type="entry name" value="DinB-like"/>
</dbReference>
<organism evidence="2 3">
    <name type="scientific">Deinococcus rhizophilus</name>
    <dbReference type="NCBI Taxonomy" id="3049544"/>
    <lineage>
        <taxon>Bacteria</taxon>
        <taxon>Thermotogati</taxon>
        <taxon>Deinococcota</taxon>
        <taxon>Deinococci</taxon>
        <taxon>Deinococcales</taxon>
        <taxon>Deinococcaceae</taxon>
        <taxon>Deinococcus</taxon>
    </lineage>
</organism>
<dbReference type="SUPFAM" id="SSF109854">
    <property type="entry name" value="DinB/YfiT-like putative metalloenzymes"/>
    <property type="match status" value="1"/>
</dbReference>
<dbReference type="InterPro" id="IPR034660">
    <property type="entry name" value="DinB/YfiT-like"/>
</dbReference>
<keyword evidence="3" id="KW-1185">Reference proteome</keyword>
<name>A0ABT7JEI7_9DEIO</name>
<dbReference type="RefSeq" id="WP_285521914.1">
    <property type="nucleotide sequence ID" value="NZ_JASNGB010000025.1"/>
</dbReference>
<evidence type="ECO:0000313" key="2">
    <source>
        <dbReference type="EMBL" id="MDL2343469.1"/>
    </source>
</evidence>
<dbReference type="Pfam" id="PF12867">
    <property type="entry name" value="DinB_2"/>
    <property type="match status" value="1"/>
</dbReference>
<evidence type="ECO:0000313" key="3">
    <source>
        <dbReference type="Proteomes" id="UP001302059"/>
    </source>
</evidence>
<dbReference type="EMBL" id="JASNGB010000025">
    <property type="protein sequence ID" value="MDL2343469.1"/>
    <property type="molecule type" value="Genomic_DNA"/>
</dbReference>
<proteinExistence type="predicted"/>
<sequence>MPGLRETVLEHLPRLQAISEARAGHQPAPEVWSAKQIIGHLIDSGVNNHARFVRAGAEDGLSLPGYDQDLWVAAGAYQERSWAGLLALWEAYQLQLAQVMERLSPQQRSHTLTVGGGEPVTVQFLAEDYVRHQLHHLAQIPERVGP</sequence>
<evidence type="ECO:0000259" key="1">
    <source>
        <dbReference type="Pfam" id="PF12867"/>
    </source>
</evidence>
<accession>A0ABT7JEI7</accession>
<gene>
    <name evidence="2" type="ORF">QOL99_04800</name>
</gene>
<protein>
    <submittedName>
        <fullName evidence="2">DinB family protein</fullName>
    </submittedName>
</protein>
<reference evidence="2 3" key="1">
    <citation type="submission" date="2023-05" db="EMBL/GenBank/DDBJ databases">
        <authorList>
            <person name="Gao F."/>
        </authorList>
    </citation>
    <scope>NUCLEOTIDE SEQUENCE [LARGE SCALE GENOMIC DNA]</scope>
    <source>
        <strain evidence="2 3">MIMF12</strain>
    </source>
</reference>
<dbReference type="Proteomes" id="UP001302059">
    <property type="component" value="Unassembled WGS sequence"/>
</dbReference>